<gene>
    <name evidence="1" type="ordered locus">TREPR_2132</name>
</gene>
<dbReference type="HOGENOM" id="CLU_3349935_0_0_12"/>
<reference evidence="1 2" key="2">
    <citation type="journal article" date="2011" name="ISME J.">
        <title>RNA-seq reveals cooperative metabolic interactions between two termite-gut spirochete species in co-culture.</title>
        <authorList>
            <person name="Rosenthal A.Z."/>
            <person name="Matson E.G."/>
            <person name="Eldar A."/>
            <person name="Leadbetter J.R."/>
        </authorList>
    </citation>
    <scope>NUCLEOTIDE SEQUENCE [LARGE SCALE GENOMIC DNA]</scope>
    <source>
        <strain evidence="2">ATCC BAA-887 / DSM 12427 / ZAS-2</strain>
    </source>
</reference>
<accession>F5YJ62</accession>
<reference evidence="2" key="1">
    <citation type="submission" date="2009-12" db="EMBL/GenBank/DDBJ databases">
        <title>Complete sequence of Treponema primitia strain ZAS-2.</title>
        <authorList>
            <person name="Tetu S.G."/>
            <person name="Matson E."/>
            <person name="Ren Q."/>
            <person name="Seshadri R."/>
            <person name="Elbourne L."/>
            <person name="Hassan K.A."/>
            <person name="Durkin A."/>
            <person name="Radune D."/>
            <person name="Mohamoud Y."/>
            <person name="Shay R."/>
            <person name="Jin S."/>
            <person name="Zhang X."/>
            <person name="Lucey K."/>
            <person name="Ballor N.R."/>
            <person name="Ottesen E."/>
            <person name="Rosenthal R."/>
            <person name="Allen A."/>
            <person name="Leadbetter J.R."/>
            <person name="Paulsen I.T."/>
        </authorList>
    </citation>
    <scope>NUCLEOTIDE SEQUENCE [LARGE SCALE GENOMIC DNA]</scope>
    <source>
        <strain evidence="2">ATCC BAA-887 / DSM 12427 / ZAS-2</strain>
    </source>
</reference>
<dbReference type="AlphaFoldDB" id="F5YJ62"/>
<keyword evidence="2" id="KW-1185">Reference proteome</keyword>
<evidence type="ECO:0000313" key="1">
    <source>
        <dbReference type="EMBL" id="AEF87037.1"/>
    </source>
</evidence>
<organism evidence="1 2">
    <name type="scientific">Treponema primitia (strain ATCC BAA-887 / DSM 12427 / ZAS-2)</name>
    <dbReference type="NCBI Taxonomy" id="545694"/>
    <lineage>
        <taxon>Bacteria</taxon>
        <taxon>Pseudomonadati</taxon>
        <taxon>Spirochaetota</taxon>
        <taxon>Spirochaetia</taxon>
        <taxon>Spirochaetales</taxon>
        <taxon>Treponemataceae</taxon>
        <taxon>Treponema</taxon>
    </lineage>
</organism>
<evidence type="ECO:0000313" key="2">
    <source>
        <dbReference type="Proteomes" id="UP000009223"/>
    </source>
</evidence>
<sequence length="37" mass="4030">MLQADRPLPKGGSKKFSFYNNCTGRGGITLPPLNNVH</sequence>
<dbReference type="KEGG" id="tpi:TREPR_2132"/>
<name>F5YJ62_TREPZ</name>
<dbReference type="EMBL" id="CP001843">
    <property type="protein sequence ID" value="AEF87037.1"/>
    <property type="molecule type" value="Genomic_DNA"/>
</dbReference>
<proteinExistence type="predicted"/>
<dbReference type="Proteomes" id="UP000009223">
    <property type="component" value="Chromosome"/>
</dbReference>
<protein>
    <submittedName>
        <fullName evidence="1">Uncharacterized protein</fullName>
    </submittedName>
</protein>